<sequence>MHPGMIHIILPSTWTRRTATTPYTTTMTSRLAPAPPPQWLVELSATPPTKTKSNFADPPGFTAPTSVQKGKAKDKTAARKPPSPEEMDTLKLKKAWELALAPAKQLPMNAIGMYMTGNSLQIFSIMMVFMLFKGPIQAILNLQNTFSRLESDGNREQMILVKLAFVGCNILALALGIWKVNGMGLLPTTRSDWLAWESAREPLERAYFVPS</sequence>
<keyword evidence="11" id="KW-1185">Reference proteome</keyword>
<evidence type="ECO:0000313" key="10">
    <source>
        <dbReference type="EMBL" id="UJO14826.1"/>
    </source>
</evidence>
<keyword evidence="5" id="KW-0256">Endoplasmic reticulum</keyword>
<evidence type="ECO:0000256" key="6">
    <source>
        <dbReference type="ARBA" id="ARBA00022989"/>
    </source>
</evidence>
<feature type="transmembrane region" description="Helical" evidence="9">
    <location>
        <begin position="120"/>
        <end position="139"/>
    </location>
</feature>
<organism evidence="10 11">
    <name type="scientific">Passalora fulva</name>
    <name type="common">Tomato leaf mold</name>
    <name type="synonym">Cladosporium fulvum</name>
    <dbReference type="NCBI Taxonomy" id="5499"/>
    <lineage>
        <taxon>Eukaryota</taxon>
        <taxon>Fungi</taxon>
        <taxon>Dikarya</taxon>
        <taxon>Ascomycota</taxon>
        <taxon>Pezizomycotina</taxon>
        <taxon>Dothideomycetes</taxon>
        <taxon>Dothideomycetidae</taxon>
        <taxon>Mycosphaerellales</taxon>
        <taxon>Mycosphaerellaceae</taxon>
        <taxon>Fulvia</taxon>
    </lineage>
</organism>
<comment type="similarity">
    <text evidence="2">Belongs to the EMC4 family.</text>
</comment>
<keyword evidence="7 9" id="KW-0472">Membrane</keyword>
<evidence type="ECO:0000256" key="4">
    <source>
        <dbReference type="ARBA" id="ARBA00022692"/>
    </source>
</evidence>
<name>A0A9Q8LC76_PASFU</name>
<evidence type="ECO:0000256" key="3">
    <source>
        <dbReference type="ARBA" id="ARBA00020820"/>
    </source>
</evidence>
<feature type="region of interest" description="Disordered" evidence="8">
    <location>
        <begin position="27"/>
        <end position="87"/>
    </location>
</feature>
<dbReference type="GeneID" id="71988427"/>
<evidence type="ECO:0000256" key="2">
    <source>
        <dbReference type="ARBA" id="ARBA00007715"/>
    </source>
</evidence>
<feature type="transmembrane region" description="Helical" evidence="9">
    <location>
        <begin position="159"/>
        <end position="178"/>
    </location>
</feature>
<dbReference type="Proteomes" id="UP000756132">
    <property type="component" value="Chromosome 3"/>
</dbReference>
<evidence type="ECO:0000256" key="1">
    <source>
        <dbReference type="ARBA" id="ARBA00004477"/>
    </source>
</evidence>
<dbReference type="PANTHER" id="PTHR19315">
    <property type="entry name" value="ER MEMBRANE PROTEIN COMPLEX SUBUNIT 4"/>
    <property type="match status" value="1"/>
</dbReference>
<evidence type="ECO:0000313" key="11">
    <source>
        <dbReference type="Proteomes" id="UP000756132"/>
    </source>
</evidence>
<dbReference type="InterPro" id="IPR009445">
    <property type="entry name" value="TMEM85/Emc4"/>
</dbReference>
<proteinExistence type="inferred from homology"/>
<reference evidence="10" key="1">
    <citation type="submission" date="2021-12" db="EMBL/GenBank/DDBJ databases">
        <authorList>
            <person name="Zaccaron A."/>
            <person name="Stergiopoulos I."/>
        </authorList>
    </citation>
    <scope>NUCLEOTIDE SEQUENCE</scope>
    <source>
        <strain evidence="10">Race5_Kim</strain>
    </source>
</reference>
<reference evidence="10" key="2">
    <citation type="journal article" date="2022" name="Microb. Genom.">
        <title>A chromosome-scale genome assembly of the tomato pathogen Cladosporium fulvum reveals a compartmentalized genome architecture and the presence of a dispensable chromosome.</title>
        <authorList>
            <person name="Zaccaron A.Z."/>
            <person name="Chen L.H."/>
            <person name="Samaras A."/>
            <person name="Stergiopoulos I."/>
        </authorList>
    </citation>
    <scope>NUCLEOTIDE SEQUENCE</scope>
    <source>
        <strain evidence="10">Race5_Kim</strain>
    </source>
</reference>
<keyword evidence="6 9" id="KW-1133">Transmembrane helix</keyword>
<dbReference type="AlphaFoldDB" id="A0A9Q8LC76"/>
<gene>
    <name evidence="10" type="ORF">CLAFUR5_08549</name>
</gene>
<dbReference type="EMBL" id="CP090165">
    <property type="protein sequence ID" value="UJO14826.1"/>
    <property type="molecule type" value="Genomic_DNA"/>
</dbReference>
<dbReference type="RefSeq" id="XP_047759192.1">
    <property type="nucleotide sequence ID" value="XM_047907697.1"/>
</dbReference>
<evidence type="ECO:0000256" key="8">
    <source>
        <dbReference type="SAM" id="MobiDB-lite"/>
    </source>
</evidence>
<evidence type="ECO:0000256" key="9">
    <source>
        <dbReference type="SAM" id="Phobius"/>
    </source>
</evidence>
<evidence type="ECO:0000256" key="7">
    <source>
        <dbReference type="ARBA" id="ARBA00023136"/>
    </source>
</evidence>
<protein>
    <recommendedName>
        <fullName evidence="3">ER membrane protein complex subunit 4</fullName>
    </recommendedName>
</protein>
<dbReference type="KEGG" id="ffu:CLAFUR5_08549"/>
<dbReference type="Pfam" id="PF06417">
    <property type="entry name" value="EMC4"/>
    <property type="match status" value="1"/>
</dbReference>
<accession>A0A9Q8LC76</accession>
<dbReference type="OrthoDB" id="369569at2759"/>
<dbReference type="PIRSF" id="PIRSF017207">
    <property type="entry name" value="UCP017207_TM-p85"/>
    <property type="match status" value="1"/>
</dbReference>
<keyword evidence="4 9" id="KW-0812">Transmembrane</keyword>
<evidence type="ECO:0000256" key="5">
    <source>
        <dbReference type="ARBA" id="ARBA00022824"/>
    </source>
</evidence>
<dbReference type="GO" id="GO:0005789">
    <property type="term" value="C:endoplasmic reticulum membrane"/>
    <property type="evidence" value="ECO:0007669"/>
    <property type="project" value="UniProtKB-SubCell"/>
</dbReference>
<comment type="subcellular location">
    <subcellularLocation>
        <location evidence="1">Endoplasmic reticulum membrane</location>
        <topology evidence="1">Multi-pass membrane protein</topology>
    </subcellularLocation>
</comment>